<accession>A0A4Y2MXP3</accession>
<dbReference type="GO" id="GO:0016712">
    <property type="term" value="F:oxidoreductase activity, acting on paired donors, with incorporation or reduction of molecular oxygen, reduced flavin or flavoprotein as one donor, and incorporation of one atom of oxygen"/>
    <property type="evidence" value="ECO:0007669"/>
    <property type="project" value="TreeGrafter"/>
</dbReference>
<name>A0A4Y2MXP3_ARAVE</name>
<dbReference type="GO" id="GO:0006805">
    <property type="term" value="P:xenobiotic metabolic process"/>
    <property type="evidence" value="ECO:0007669"/>
    <property type="project" value="TreeGrafter"/>
</dbReference>
<reference evidence="5 6" key="1">
    <citation type="journal article" date="2019" name="Sci. Rep.">
        <title>Orb-weaving spider Araneus ventricosus genome elucidates the spidroin gene catalogue.</title>
        <authorList>
            <person name="Kono N."/>
            <person name="Nakamura H."/>
            <person name="Ohtoshi R."/>
            <person name="Moran D.A.P."/>
            <person name="Shinohara A."/>
            <person name="Yoshida Y."/>
            <person name="Fujiwara M."/>
            <person name="Mori M."/>
            <person name="Tomita M."/>
            <person name="Arakawa K."/>
        </authorList>
    </citation>
    <scope>NUCLEOTIDE SEQUENCE [LARGE SCALE GENOMIC DNA]</scope>
</reference>
<comment type="similarity">
    <text evidence="1">Belongs to the cytochrome P450 family.</text>
</comment>
<evidence type="ECO:0000313" key="6">
    <source>
        <dbReference type="Proteomes" id="UP000499080"/>
    </source>
</evidence>
<keyword evidence="2" id="KW-0479">Metal-binding</keyword>
<protein>
    <submittedName>
        <fullName evidence="5">Cytochrome P450 2J2</fullName>
    </submittedName>
</protein>
<evidence type="ECO:0000256" key="2">
    <source>
        <dbReference type="ARBA" id="ARBA00022723"/>
    </source>
</evidence>
<comment type="caution">
    <text evidence="5">The sequence shown here is derived from an EMBL/GenBank/DDBJ whole genome shotgun (WGS) entry which is preliminary data.</text>
</comment>
<evidence type="ECO:0000256" key="4">
    <source>
        <dbReference type="ARBA" id="ARBA00023033"/>
    </source>
</evidence>
<dbReference type="GO" id="GO:0005506">
    <property type="term" value="F:iron ion binding"/>
    <property type="evidence" value="ECO:0007669"/>
    <property type="project" value="InterPro"/>
</dbReference>
<keyword evidence="4" id="KW-0560">Oxidoreductase</keyword>
<dbReference type="Gene3D" id="1.10.630.10">
    <property type="entry name" value="Cytochrome P450"/>
    <property type="match status" value="1"/>
</dbReference>
<dbReference type="SUPFAM" id="SSF48264">
    <property type="entry name" value="Cytochrome P450"/>
    <property type="match status" value="1"/>
</dbReference>
<dbReference type="Pfam" id="PF00067">
    <property type="entry name" value="p450"/>
    <property type="match status" value="1"/>
</dbReference>
<keyword evidence="4" id="KW-0503">Monooxygenase</keyword>
<proteinExistence type="inferred from homology"/>
<dbReference type="GO" id="GO:0006082">
    <property type="term" value="P:organic acid metabolic process"/>
    <property type="evidence" value="ECO:0007669"/>
    <property type="project" value="TreeGrafter"/>
</dbReference>
<evidence type="ECO:0000313" key="5">
    <source>
        <dbReference type="EMBL" id="GBN30406.1"/>
    </source>
</evidence>
<dbReference type="Proteomes" id="UP000499080">
    <property type="component" value="Unassembled WGS sequence"/>
</dbReference>
<dbReference type="EMBL" id="BGPR01007912">
    <property type="protein sequence ID" value="GBN30406.1"/>
    <property type="molecule type" value="Genomic_DNA"/>
</dbReference>
<dbReference type="GO" id="GO:0020037">
    <property type="term" value="F:heme binding"/>
    <property type="evidence" value="ECO:0007669"/>
    <property type="project" value="InterPro"/>
</dbReference>
<dbReference type="GO" id="GO:0005737">
    <property type="term" value="C:cytoplasm"/>
    <property type="evidence" value="ECO:0007669"/>
    <property type="project" value="TreeGrafter"/>
</dbReference>
<keyword evidence="6" id="KW-1185">Reference proteome</keyword>
<dbReference type="AlphaFoldDB" id="A0A4Y2MXP3"/>
<dbReference type="InterPro" id="IPR050182">
    <property type="entry name" value="Cytochrome_P450_fam2"/>
</dbReference>
<organism evidence="5 6">
    <name type="scientific">Araneus ventricosus</name>
    <name type="common">Orbweaver spider</name>
    <name type="synonym">Epeira ventricosa</name>
    <dbReference type="NCBI Taxonomy" id="182803"/>
    <lineage>
        <taxon>Eukaryota</taxon>
        <taxon>Metazoa</taxon>
        <taxon>Ecdysozoa</taxon>
        <taxon>Arthropoda</taxon>
        <taxon>Chelicerata</taxon>
        <taxon>Arachnida</taxon>
        <taxon>Araneae</taxon>
        <taxon>Araneomorphae</taxon>
        <taxon>Entelegynae</taxon>
        <taxon>Araneoidea</taxon>
        <taxon>Araneidae</taxon>
        <taxon>Araneus</taxon>
    </lineage>
</organism>
<keyword evidence="3" id="KW-0408">Iron</keyword>
<dbReference type="OrthoDB" id="6486579at2759"/>
<dbReference type="InterPro" id="IPR036396">
    <property type="entry name" value="Cyt_P450_sf"/>
</dbReference>
<dbReference type="PANTHER" id="PTHR24300">
    <property type="entry name" value="CYTOCHROME P450 508A4-RELATED"/>
    <property type="match status" value="1"/>
</dbReference>
<gene>
    <name evidence="5" type="primary">CYP2J2_6</name>
    <name evidence="5" type="ORF">AVEN_186931_1</name>
</gene>
<evidence type="ECO:0000256" key="3">
    <source>
        <dbReference type="ARBA" id="ARBA00023004"/>
    </source>
</evidence>
<dbReference type="InterPro" id="IPR001128">
    <property type="entry name" value="Cyt_P450"/>
</dbReference>
<dbReference type="PANTHER" id="PTHR24300:SF375">
    <property type="entry name" value="CYTOCHROME P450 FAMILY"/>
    <property type="match status" value="1"/>
</dbReference>
<sequence>MVGRINDPAKCELRGVIRFLQAEGPFFLNDIHTWKENRRFVIQSLKDLGLGKTKIQRQMQDEISHFQEVLKSFNGQPIDLVVPLTSSTSNNICSLIFGKRYDYDDLERKVLDENLDEVSNLLGQTALHAFFPWIRSITFLSNWLGIEKGYKQFETSKEIYKT</sequence>
<evidence type="ECO:0000256" key="1">
    <source>
        <dbReference type="ARBA" id="ARBA00010617"/>
    </source>
</evidence>